<reference evidence="13 14" key="2">
    <citation type="journal article" date="2018" name="Plant J.">
        <title>The Physcomitrella patens chromosome-scale assembly reveals moss genome structure and evolution.</title>
        <authorList>
            <person name="Lang D."/>
            <person name="Ullrich K.K."/>
            <person name="Murat F."/>
            <person name="Fuchs J."/>
            <person name="Jenkins J."/>
            <person name="Haas F.B."/>
            <person name="Piednoel M."/>
            <person name="Gundlach H."/>
            <person name="Van Bel M."/>
            <person name="Meyberg R."/>
            <person name="Vives C."/>
            <person name="Morata J."/>
            <person name="Symeonidi A."/>
            <person name="Hiss M."/>
            <person name="Muchero W."/>
            <person name="Kamisugi Y."/>
            <person name="Saleh O."/>
            <person name="Blanc G."/>
            <person name="Decker E.L."/>
            <person name="van Gessel N."/>
            <person name="Grimwood J."/>
            <person name="Hayes R.D."/>
            <person name="Graham S.W."/>
            <person name="Gunter L.E."/>
            <person name="McDaniel S.F."/>
            <person name="Hoernstein S.N.W."/>
            <person name="Larsson A."/>
            <person name="Li F.W."/>
            <person name="Perroud P.F."/>
            <person name="Phillips J."/>
            <person name="Ranjan P."/>
            <person name="Rokshar D.S."/>
            <person name="Rothfels C.J."/>
            <person name="Schneider L."/>
            <person name="Shu S."/>
            <person name="Stevenson D.W."/>
            <person name="Thummler F."/>
            <person name="Tillich M."/>
            <person name="Villarreal Aguilar J.C."/>
            <person name="Widiez T."/>
            <person name="Wong G.K."/>
            <person name="Wymore A."/>
            <person name="Zhang Y."/>
            <person name="Zimmer A.D."/>
            <person name="Quatrano R.S."/>
            <person name="Mayer K.F.X."/>
            <person name="Goodstein D."/>
            <person name="Casacuberta J.M."/>
            <person name="Vandepoele K."/>
            <person name="Reski R."/>
            <person name="Cuming A.C."/>
            <person name="Tuskan G.A."/>
            <person name="Maumus F."/>
            <person name="Salse J."/>
            <person name="Schmutz J."/>
            <person name="Rensing S.A."/>
        </authorList>
    </citation>
    <scope>NUCLEOTIDE SEQUENCE [LARGE SCALE GENOMIC DNA]</scope>
    <source>
        <strain evidence="13 14">cv. Gransden 2004</strain>
    </source>
</reference>
<dbReference type="PANTHER" id="PTHR12825:SF0">
    <property type="entry name" value="VESICLE TRANSPORT PROTEIN SEC20"/>
    <property type="match status" value="1"/>
</dbReference>
<sequence length="351" mass="39570">MDDVERNFDFGEEDDNGAVVIAKGKELENSWAETTQEVQKQMQLLASFGTVGGMADVAMVPRTNALLQDHIAKLRALIVRYEMIAQQYPTEEGVQASMRTVNDWKDQIQALRMSSRNANLQAKRNIDQAVMSEVRSRFIREQLLSGGQDADLRRKQLQTKAGMTSAAEGITDGLRRTRQIMIQEVERNAATLGVLDQSNATLRKADAEYKGQRSILGVTRSKINSMTRQDLIDRALVIFFVFVFISVCFYITLRRLPIVKHYVRGSSILPLHQPLLKDSAPPHSPPSYPQAPPRDSLSRGEFHEPDVYDTAPQFHEHQGAQSQVFTARGAPEYVLQTAHDSAKDPWYLEEL</sequence>
<feature type="compositionally biased region" description="Pro residues" evidence="10">
    <location>
        <begin position="282"/>
        <end position="292"/>
    </location>
</feature>
<reference evidence="13" key="3">
    <citation type="submission" date="2020-12" db="UniProtKB">
        <authorList>
            <consortium name="EnsemblPlants"/>
        </authorList>
    </citation>
    <scope>IDENTIFICATION</scope>
</reference>
<dbReference type="Gramene" id="Pp3c27_3370V3.3">
    <property type="protein sequence ID" value="Pp3c27_3370V3.3"/>
    <property type="gene ID" value="Pp3c27_3370"/>
</dbReference>
<dbReference type="AlphaFoldDB" id="A0A7I4CVN2"/>
<comment type="similarity">
    <text evidence="9">Belongs to the SEC20 family.</text>
</comment>
<dbReference type="GO" id="GO:0031201">
    <property type="term" value="C:SNARE complex"/>
    <property type="evidence" value="ECO:0000318"/>
    <property type="project" value="GO_Central"/>
</dbReference>
<name>A0A7I4CVN2_PHYPA</name>
<dbReference type="EMBL" id="ABEU02000027">
    <property type="status" value="NOT_ANNOTATED_CDS"/>
    <property type="molecule type" value="Genomic_DNA"/>
</dbReference>
<dbReference type="InterPro" id="IPR005606">
    <property type="entry name" value="Sec20"/>
</dbReference>
<keyword evidence="2" id="KW-0813">Transport</keyword>
<keyword evidence="3 11" id="KW-0812">Transmembrane</keyword>
<evidence type="ECO:0000256" key="11">
    <source>
        <dbReference type="SAM" id="Phobius"/>
    </source>
</evidence>
<evidence type="ECO:0000256" key="4">
    <source>
        <dbReference type="ARBA" id="ARBA00022824"/>
    </source>
</evidence>
<dbReference type="RefSeq" id="XP_024367216.1">
    <property type="nucleotide sequence ID" value="XM_024511448.2"/>
</dbReference>
<dbReference type="KEGG" id="ppp:112278239"/>
<evidence type="ECO:0000256" key="7">
    <source>
        <dbReference type="ARBA" id="ARBA00023054"/>
    </source>
</evidence>
<keyword evidence="6 11" id="KW-1133">Transmembrane helix</keyword>
<evidence type="ECO:0000256" key="6">
    <source>
        <dbReference type="ARBA" id="ARBA00022989"/>
    </source>
</evidence>
<evidence type="ECO:0000313" key="14">
    <source>
        <dbReference type="Proteomes" id="UP000006727"/>
    </source>
</evidence>
<proteinExistence type="inferred from homology"/>
<dbReference type="GeneID" id="112278239"/>
<dbReference type="Pfam" id="PF03908">
    <property type="entry name" value="Sec20"/>
    <property type="match status" value="1"/>
</dbReference>
<dbReference type="Gramene" id="Pp3c27_3370V3.4">
    <property type="protein sequence ID" value="Pp3c27_3370V3.4"/>
    <property type="gene ID" value="Pp3c27_3370"/>
</dbReference>
<dbReference type="GO" id="GO:0006890">
    <property type="term" value="P:retrograde vesicle-mediated transport, Golgi to endoplasmic reticulum"/>
    <property type="evidence" value="ECO:0000318"/>
    <property type="project" value="GO_Central"/>
</dbReference>
<dbReference type="Proteomes" id="UP000006727">
    <property type="component" value="Chromosome 27"/>
</dbReference>
<dbReference type="EnsemblPlants" id="Pp3c27_3370V3.3">
    <property type="protein sequence ID" value="Pp3c27_3370V3.3"/>
    <property type="gene ID" value="Pp3c27_3370"/>
</dbReference>
<evidence type="ECO:0000256" key="10">
    <source>
        <dbReference type="SAM" id="MobiDB-lite"/>
    </source>
</evidence>
<keyword evidence="5" id="KW-0931">ER-Golgi transport</keyword>
<accession>A0A7I4CVN2</accession>
<keyword evidence="14" id="KW-1185">Reference proteome</keyword>
<evidence type="ECO:0000313" key="13">
    <source>
        <dbReference type="EnsemblPlants" id="Pp3c27_3370V3.3"/>
    </source>
</evidence>
<feature type="transmembrane region" description="Helical" evidence="11">
    <location>
        <begin position="235"/>
        <end position="253"/>
    </location>
</feature>
<reference evidence="13 14" key="1">
    <citation type="journal article" date="2008" name="Science">
        <title>The Physcomitrella genome reveals evolutionary insights into the conquest of land by plants.</title>
        <authorList>
            <person name="Rensing S."/>
            <person name="Lang D."/>
            <person name="Zimmer A."/>
            <person name="Terry A."/>
            <person name="Salamov A."/>
            <person name="Shapiro H."/>
            <person name="Nishiyama T."/>
            <person name="Perroud P.-F."/>
            <person name="Lindquist E."/>
            <person name="Kamisugi Y."/>
            <person name="Tanahashi T."/>
            <person name="Sakakibara K."/>
            <person name="Fujita T."/>
            <person name="Oishi K."/>
            <person name="Shin-I T."/>
            <person name="Kuroki Y."/>
            <person name="Toyoda A."/>
            <person name="Suzuki Y."/>
            <person name="Hashimoto A."/>
            <person name="Yamaguchi K."/>
            <person name="Sugano A."/>
            <person name="Kohara Y."/>
            <person name="Fujiyama A."/>
            <person name="Anterola A."/>
            <person name="Aoki S."/>
            <person name="Ashton N."/>
            <person name="Barbazuk W.B."/>
            <person name="Barker E."/>
            <person name="Bennetzen J."/>
            <person name="Bezanilla M."/>
            <person name="Blankenship R."/>
            <person name="Cho S.H."/>
            <person name="Dutcher S."/>
            <person name="Estelle M."/>
            <person name="Fawcett J.A."/>
            <person name="Gundlach H."/>
            <person name="Hanada K."/>
            <person name="Heyl A."/>
            <person name="Hicks K.A."/>
            <person name="Hugh J."/>
            <person name="Lohr M."/>
            <person name="Mayer K."/>
            <person name="Melkozernov A."/>
            <person name="Murata T."/>
            <person name="Nelson D."/>
            <person name="Pils B."/>
            <person name="Prigge M."/>
            <person name="Reiss B."/>
            <person name="Renner T."/>
            <person name="Rombauts S."/>
            <person name="Rushton P."/>
            <person name="Sanderfoot A."/>
            <person name="Schween G."/>
            <person name="Shiu S.-H."/>
            <person name="Stueber K."/>
            <person name="Theodoulou F.L."/>
            <person name="Tu H."/>
            <person name="Van de Peer Y."/>
            <person name="Verrier P.J."/>
            <person name="Waters E."/>
            <person name="Wood A."/>
            <person name="Yang L."/>
            <person name="Cove D."/>
            <person name="Cuming A."/>
            <person name="Hasebe M."/>
            <person name="Lucas S."/>
            <person name="Mishler D.B."/>
            <person name="Reski R."/>
            <person name="Grigoriev I."/>
            <person name="Quatrano R.S."/>
            <person name="Boore J.L."/>
        </authorList>
    </citation>
    <scope>NUCLEOTIDE SEQUENCE [LARGE SCALE GENOMIC DNA]</scope>
    <source>
        <strain evidence="13 14">cv. Gransden 2004</strain>
    </source>
</reference>
<evidence type="ECO:0000256" key="8">
    <source>
        <dbReference type="ARBA" id="ARBA00023136"/>
    </source>
</evidence>
<keyword evidence="7" id="KW-0175">Coiled coil</keyword>
<dbReference type="FunCoup" id="A0A7I4CVN2">
    <property type="interactions" value="2599"/>
</dbReference>
<evidence type="ECO:0000256" key="5">
    <source>
        <dbReference type="ARBA" id="ARBA00022892"/>
    </source>
</evidence>
<feature type="region of interest" description="Disordered" evidence="10">
    <location>
        <begin position="279"/>
        <end position="323"/>
    </location>
</feature>
<dbReference type="InterPro" id="IPR056173">
    <property type="entry name" value="Sec20_C"/>
</dbReference>
<feature type="compositionally biased region" description="Basic and acidic residues" evidence="10">
    <location>
        <begin position="296"/>
        <end position="306"/>
    </location>
</feature>
<dbReference type="GO" id="GO:0005789">
    <property type="term" value="C:endoplasmic reticulum membrane"/>
    <property type="evidence" value="ECO:0007669"/>
    <property type="project" value="UniProtKB-SubCell"/>
</dbReference>
<dbReference type="GO" id="GO:0005484">
    <property type="term" value="F:SNAP receptor activity"/>
    <property type="evidence" value="ECO:0007669"/>
    <property type="project" value="InterPro"/>
</dbReference>
<keyword evidence="8 11" id="KW-0472">Membrane</keyword>
<dbReference type="OrthoDB" id="46868at2759"/>
<protein>
    <recommendedName>
        <fullName evidence="12">Sec20 C-terminal domain-containing protein</fullName>
    </recommendedName>
</protein>
<evidence type="ECO:0000259" key="12">
    <source>
        <dbReference type="Pfam" id="PF03908"/>
    </source>
</evidence>
<dbReference type="GO" id="GO:0005783">
    <property type="term" value="C:endoplasmic reticulum"/>
    <property type="evidence" value="ECO:0000318"/>
    <property type="project" value="GO_Central"/>
</dbReference>
<dbReference type="PANTHER" id="PTHR12825">
    <property type="entry name" value="BNIP1-RELATED"/>
    <property type="match status" value="1"/>
</dbReference>
<evidence type="ECO:0000256" key="9">
    <source>
        <dbReference type="ARBA" id="ARBA00037934"/>
    </source>
</evidence>
<evidence type="ECO:0000256" key="2">
    <source>
        <dbReference type="ARBA" id="ARBA00022448"/>
    </source>
</evidence>
<evidence type="ECO:0000256" key="1">
    <source>
        <dbReference type="ARBA" id="ARBA00004163"/>
    </source>
</evidence>
<keyword evidence="4" id="KW-0256">Endoplasmic reticulum</keyword>
<evidence type="ECO:0000256" key="3">
    <source>
        <dbReference type="ARBA" id="ARBA00022692"/>
    </source>
</evidence>
<gene>
    <name evidence="13" type="primary">LOC112278239</name>
</gene>
<feature type="domain" description="Sec20 C-terminal" evidence="12">
    <location>
        <begin position="166"/>
        <end position="256"/>
    </location>
</feature>
<comment type="subcellular location">
    <subcellularLocation>
        <location evidence="1">Endoplasmic reticulum membrane</location>
        <topology evidence="1">Single-pass type IV membrane protein</topology>
    </subcellularLocation>
</comment>
<organism evidence="13 14">
    <name type="scientific">Physcomitrium patens</name>
    <name type="common">Spreading-leaved earth moss</name>
    <name type="synonym">Physcomitrella patens</name>
    <dbReference type="NCBI Taxonomy" id="3218"/>
    <lineage>
        <taxon>Eukaryota</taxon>
        <taxon>Viridiplantae</taxon>
        <taxon>Streptophyta</taxon>
        <taxon>Embryophyta</taxon>
        <taxon>Bryophyta</taxon>
        <taxon>Bryophytina</taxon>
        <taxon>Bryopsida</taxon>
        <taxon>Funariidae</taxon>
        <taxon>Funariales</taxon>
        <taxon>Funariaceae</taxon>
        <taxon>Physcomitrium</taxon>
    </lineage>
</organism>
<dbReference type="EnsemblPlants" id="Pp3c27_3370V3.4">
    <property type="protein sequence ID" value="Pp3c27_3370V3.4"/>
    <property type="gene ID" value="Pp3c27_3370"/>
</dbReference>